<evidence type="ECO:0000256" key="1">
    <source>
        <dbReference type="ARBA" id="ARBA00007626"/>
    </source>
</evidence>
<dbReference type="InterPro" id="IPR002885">
    <property type="entry name" value="PPR_rpt"/>
</dbReference>
<name>A0AAU9RZJ7_THLAR</name>
<feature type="repeat" description="PPR" evidence="3">
    <location>
        <begin position="335"/>
        <end position="369"/>
    </location>
</feature>
<dbReference type="Proteomes" id="UP000836841">
    <property type="component" value="Chromosome 3"/>
</dbReference>
<dbReference type="Pfam" id="PF13812">
    <property type="entry name" value="PPR_3"/>
    <property type="match status" value="1"/>
</dbReference>
<protein>
    <recommendedName>
        <fullName evidence="7">Pentatricopeptide repeat-containing protein</fullName>
    </recommendedName>
</protein>
<gene>
    <name evidence="5" type="ORF">TAV2_LOCUS9069</name>
</gene>
<keyword evidence="4" id="KW-0812">Transmembrane</keyword>
<feature type="transmembrane region" description="Helical" evidence="4">
    <location>
        <begin position="1217"/>
        <end position="1235"/>
    </location>
</feature>
<dbReference type="GO" id="GO:0005739">
    <property type="term" value="C:mitochondrion"/>
    <property type="evidence" value="ECO:0007669"/>
    <property type="project" value="TreeGrafter"/>
</dbReference>
<feature type="repeat" description="PPR" evidence="3">
    <location>
        <begin position="995"/>
        <end position="1029"/>
    </location>
</feature>
<keyword evidence="6" id="KW-1185">Reference proteome</keyword>
<dbReference type="PROSITE" id="PS51375">
    <property type="entry name" value="PPR"/>
    <property type="match status" value="6"/>
</dbReference>
<evidence type="ECO:0000313" key="6">
    <source>
        <dbReference type="Proteomes" id="UP000836841"/>
    </source>
</evidence>
<feature type="repeat" description="PPR" evidence="3">
    <location>
        <begin position="629"/>
        <end position="665"/>
    </location>
</feature>
<evidence type="ECO:0008006" key="7">
    <source>
        <dbReference type="Google" id="ProtNLM"/>
    </source>
</evidence>
<feature type="transmembrane region" description="Helical" evidence="4">
    <location>
        <begin position="1187"/>
        <end position="1211"/>
    </location>
</feature>
<keyword evidence="4" id="KW-1133">Transmembrane helix</keyword>
<dbReference type="EMBL" id="OU466859">
    <property type="protein sequence ID" value="CAH2054067.1"/>
    <property type="molecule type" value="Genomic_DNA"/>
</dbReference>
<comment type="similarity">
    <text evidence="1">Belongs to the PPR family. P subfamily.</text>
</comment>
<dbReference type="PANTHER" id="PTHR45717">
    <property type="entry name" value="OS12G0527900 PROTEIN"/>
    <property type="match status" value="1"/>
</dbReference>
<feature type="repeat" description="PPR" evidence="3">
    <location>
        <begin position="299"/>
        <end position="334"/>
    </location>
</feature>
<evidence type="ECO:0000256" key="4">
    <source>
        <dbReference type="SAM" id="Phobius"/>
    </source>
</evidence>
<reference evidence="5 6" key="1">
    <citation type="submission" date="2022-03" db="EMBL/GenBank/DDBJ databases">
        <authorList>
            <person name="Nunn A."/>
            <person name="Chopra R."/>
            <person name="Nunn A."/>
            <person name="Contreras Garrido A."/>
        </authorList>
    </citation>
    <scope>NUCLEOTIDE SEQUENCE [LARGE SCALE GENOMIC DNA]</scope>
</reference>
<dbReference type="InterPro" id="IPR011990">
    <property type="entry name" value="TPR-like_helical_dom_sf"/>
</dbReference>
<accession>A0AAU9RZJ7</accession>
<dbReference type="NCBIfam" id="TIGR00756">
    <property type="entry name" value="PPR"/>
    <property type="match status" value="1"/>
</dbReference>
<feature type="repeat" description="PPR" evidence="3">
    <location>
        <begin position="9"/>
        <end position="43"/>
    </location>
</feature>
<proteinExistence type="inferred from homology"/>
<sequence>MRELGLLLKPSPYSSMASLYGSLGNRDKVDEILREMKESNVRLDSLTVNSALRAYAAVSDIAAMEKFLADSKATPTIAWVTRIDMARAYLRDGSKEKAREMLRRTEKLKDPDSCEDIMKLYGEAGKSEDVYRIWKLYKKSREQSNEGFLALIESLLKLDDVKGAEEIYHNEWECSGLELDLRIPTLLASAYRKKGMANNAYGLMSKTMRNRAFAGPITPLLEEWGKGGNQSDLRDLIRSLRDSNQFSKALEASTWMGEKKLINLFPEEYASRLHLIEKVLGLEEAERFFEKSIPEEMKDQSVYAALLISYTRCGKTLDKAEATFEKMRDLGFLSRPSPFNSMISLYGQLGWPSKVKKLVKRMEEEKIEPDSVTMNNILRVYADETDIETMEEYKVDAEKKKTKLEARTMAAMGKAYEREGLMQNAIETVPGKEEVHRLWDEYKKEGEIWDEGYQSVISSLLKLDDVDGAERIYGEWQSKGRELDARIPGLLISRYCQDNDYMKVRKVLDSARKSCKRMRIEEPTILSLESVATLSVIPLALLWNRFFCSYTNGALSSPATNHTLQSRIEAASDRKTAITTVLEQWRRQQKGKQINPSLVRVIVEELRDCQRFRQALERRSSSRASRGRSESVYTALLSSYTKSGKKYLYKAEATFQKMRELGLLLKPLPYNSMTSLYSSIGNRDKVDEFLREMSENNVRFDSLTVNNALRVYAAVSDIATMEEFLGDWEAIVKLEWLTTLEMAKAYLRDDSEEKARELLRRTEEMMDPESYEELMKLYGEVGEREDVYRIWGMYKISEKQDNEGFRALIGSLLKLGDINGAEEIYYNEWEYSGLEFDVRIPTMLASGYREEGMVKKADKLMSKTINNRSLVRPISPLLDEWSRRVNRVKPSDMRGLINDLCDSKQYPKALEASTWMGEKILFDLFPEDYAARLHLIDNVLGLEEAERFFESSIPEKMKNYSVYSTLLASYTRSAKTLGKAEATFEKMSELGFLSKLSPFKSMISLYSELRKRSRVMKLVEKMKEKNIEPDSVTMNNVLRVNADVSAIESMERCKRECEDGRNKLRLEVRTMDAMAKAYETAGLTLKVIQSTGSKNEVYRLWNEYKKDNIGNMGNEEYLSVIRSLLKLVDVKGAQEIYDEWEPKGYEFDSRIPSLLLSRYCEEEYNEVKAREVVKSMRKKRRLLQFEVFKDVSIVVMGTSLGAGFVPGTLWICGGEPSTLWVSLGLVIVAIAYAFTNGGRSI</sequence>
<dbReference type="PANTHER" id="PTHR45717:SF18">
    <property type="entry name" value="PENTACOTRIPEPTIDE-REPEAT REGION OF PRORP DOMAIN-CONTAINING PROTEIN"/>
    <property type="match status" value="1"/>
</dbReference>
<evidence type="ECO:0000313" key="5">
    <source>
        <dbReference type="EMBL" id="CAH2054067.1"/>
    </source>
</evidence>
<dbReference type="FunFam" id="1.25.40.10:FF:001541">
    <property type="entry name" value="Pentatricopeptide repeat (PPR) superfamily protein"/>
    <property type="match status" value="2"/>
</dbReference>
<evidence type="ECO:0000256" key="3">
    <source>
        <dbReference type="PROSITE-ProRule" id="PRU00708"/>
    </source>
</evidence>
<feature type="repeat" description="PPR" evidence="3">
    <location>
        <begin position="959"/>
        <end position="994"/>
    </location>
</feature>
<keyword evidence="4" id="KW-0472">Membrane</keyword>
<dbReference type="Gene3D" id="1.25.40.10">
    <property type="entry name" value="Tetratricopeptide repeat domain"/>
    <property type="match status" value="7"/>
</dbReference>
<evidence type="ECO:0000256" key="2">
    <source>
        <dbReference type="ARBA" id="ARBA00022737"/>
    </source>
</evidence>
<organism evidence="5 6">
    <name type="scientific">Thlaspi arvense</name>
    <name type="common">Field penny-cress</name>
    <dbReference type="NCBI Taxonomy" id="13288"/>
    <lineage>
        <taxon>Eukaryota</taxon>
        <taxon>Viridiplantae</taxon>
        <taxon>Streptophyta</taxon>
        <taxon>Embryophyta</taxon>
        <taxon>Tracheophyta</taxon>
        <taxon>Spermatophyta</taxon>
        <taxon>Magnoliopsida</taxon>
        <taxon>eudicotyledons</taxon>
        <taxon>Gunneridae</taxon>
        <taxon>Pentapetalae</taxon>
        <taxon>rosids</taxon>
        <taxon>malvids</taxon>
        <taxon>Brassicales</taxon>
        <taxon>Brassicaceae</taxon>
        <taxon>Thlaspideae</taxon>
        <taxon>Thlaspi</taxon>
    </lineage>
</organism>
<keyword evidence="2" id="KW-0677">Repeat</keyword>
<dbReference type="AlphaFoldDB" id="A0AAU9RZJ7"/>
<dbReference type="Pfam" id="PF01535">
    <property type="entry name" value="PPR"/>
    <property type="match status" value="4"/>
</dbReference>
<dbReference type="GO" id="GO:0003729">
    <property type="term" value="F:mRNA binding"/>
    <property type="evidence" value="ECO:0007669"/>
    <property type="project" value="UniProtKB-ARBA"/>
</dbReference>